<organism evidence="1">
    <name type="scientific">Tetraselmis sp. GSL018</name>
    <dbReference type="NCBI Taxonomy" id="582737"/>
    <lineage>
        <taxon>Eukaryota</taxon>
        <taxon>Viridiplantae</taxon>
        <taxon>Chlorophyta</taxon>
        <taxon>core chlorophytes</taxon>
        <taxon>Chlorodendrophyceae</taxon>
        <taxon>Chlorodendrales</taxon>
        <taxon>Chlorodendraceae</taxon>
        <taxon>Tetraselmis</taxon>
    </lineage>
</organism>
<dbReference type="EMBL" id="GBEZ01015703">
    <property type="protein sequence ID" value="JAC70482.1"/>
    <property type="molecule type" value="Transcribed_RNA"/>
</dbReference>
<proteinExistence type="predicted"/>
<name>A0A061RBY8_9CHLO</name>
<dbReference type="PANTHER" id="PTHR36987:SF1">
    <property type="entry name" value="NADH DEHYDROGENASE [UBIQUINONE] 1 BETA SUBCOMPLEX SUBUNIT 2"/>
    <property type="match status" value="1"/>
</dbReference>
<evidence type="ECO:0000313" key="1">
    <source>
        <dbReference type="EMBL" id="JAC70482.1"/>
    </source>
</evidence>
<protein>
    <submittedName>
        <fullName evidence="1">Uncharacterized protein</fullName>
    </submittedName>
</protein>
<reference evidence="1" key="1">
    <citation type="submission" date="2014-05" db="EMBL/GenBank/DDBJ databases">
        <title>The transcriptome of the halophilic microalga Tetraselmis sp. GSL018 isolated from the Great Salt Lake, Utah.</title>
        <authorList>
            <person name="Jinkerson R.E."/>
            <person name="D'Adamo S."/>
            <person name="Posewitz M.C."/>
        </authorList>
    </citation>
    <scope>NUCLEOTIDE SEQUENCE</scope>
    <source>
        <strain evidence="1">GSL018</strain>
    </source>
</reference>
<dbReference type="AlphaFoldDB" id="A0A061RBY8"/>
<dbReference type="GO" id="GO:0005743">
    <property type="term" value="C:mitochondrial inner membrane"/>
    <property type="evidence" value="ECO:0007669"/>
    <property type="project" value="InterPro"/>
</dbReference>
<dbReference type="PANTHER" id="PTHR36987">
    <property type="entry name" value="NADH DEHYDROGENASE [UBIQUINONE] 1 BETA SUBCOMPLEX SUBUNIT 2-LIKE"/>
    <property type="match status" value="1"/>
</dbReference>
<dbReference type="GO" id="GO:0045271">
    <property type="term" value="C:respiratory chain complex I"/>
    <property type="evidence" value="ECO:0007669"/>
    <property type="project" value="InterPro"/>
</dbReference>
<sequence length="126" mass="13659">MNSNALRLGRALVSQSGTLASFASVNSSSLFAATSSSVSAGLLAPRVAGQLFPTSVRNMAGPSHGEAVTYAGLTLHKPLPWQKATGTFMAGLMWFWVFVRFYHDGDVLIFGPEVHLKHELEHEEER</sequence>
<gene>
    <name evidence="1" type="ORF">TSPGSL018_4035</name>
</gene>
<accession>A0A061RBY8</accession>
<dbReference type="InterPro" id="IPR044980">
    <property type="entry name" value="NDUFB2_plant/fungi"/>
</dbReference>